<dbReference type="STRING" id="158441.A0A226EVL7"/>
<feature type="domain" description="Integrator complex subunit 1 INTS2-binding" evidence="5">
    <location>
        <begin position="1022"/>
        <end position="1354"/>
    </location>
</feature>
<sequence>MDKGKLNKGGVGNSGKKSSSSSHLHPSPGDLIALGVSKGGSGGGGSSASSQVRPPSSTSSSKTSSSLSTSTGSSSLKRDNSGGSVPPPTKKLRTSPPKTSSTSSSSSTSHHHSSSSSSSSGSKSGKIRRDPLELTPSPGIVISSADLITDKFFTLIDKANKSNNTELAQNVLLTGLKRLKSSNAKEKEQLQICQNILMVVKTYPHFFKTIPILESLVLLIQPKVKDVTGVKAKLLMSSGGGYSAPFAIFALAVVYLVYSQESHWPIPLVQLWIEDASGDRSWVDSPLIKPVVDNIFLSFGTLVPLTTLFSSEGTVGGGSGSGGGSSPNPTLLSSDDASGSGHLAFELEQLIKENQDLVEMKDVPLRNRYSGLETNIEGLILEYAADVIHKKSPDIPRNLLRALSSACGLNGVRSWVVSRLEQWLHNGKLGRVAQELLLHLCVNTNCNTSSDIEVISNISKLKMKTKPLTHFYCLALREMVRENDSNMRHVLNLIIYNELSPQRNPNNLQILGTIISGVSDSRSVLADIFMDLLQKREDFHVALKALLREICRAARFECDLSKFVEGLVRQRDITWLGDCRERAFFVIADLILLSMFLSVSPQVREASAVAAVRGEPKDMSTLINFRNLVSGIQSQAVTWMYSVVPKMYRPVKANFLSSLNKIFLKDPVNDLASKDGWLPESEKNLFGRLCLEVGVQESSLVFVLMMGVSKDHPLSAGEALDTVEQIICRSATHKTGLNLQKIEIIELLFRGCEYRHPDNISLPVGYAAPRMAVTNFYWRAWALLTIISAFNPNVFGKTGWEDYPTLKMFMEMCMTNSFIFPTTSSSETESSEEIISRELQTVAMEKEEILEFETHLAAASSKANITEATSLLLKQLMRLDPFGPPRTPPAWILTQLQTWNEQMSLGHLLCGSRNPDFLLDIIQRNSEPMPWLAHLVSEGSFEILPDQCLCEFLMGHLDAVEKAVVLGRNDDAAAGRSPRKVHKGQNLAAELGLSKEDAKLLQLLHYLQEKAHSASEDGEARKVLEYFLKRLSAPKMQQRKQALNALKLLLIKDDEILTSSSDDWLLDGLPSLPAFTEIQENVLVLLRQAILIENDPALLCRYLDFLSTWAQVSEDLDSLALDVANLVVERNGLVCLMMNKFASCFDPLFDIFFTFMKKIRGPHKESYKWSDSQDQVLVTWSVDRLEGTMNILIIHAIVILLSSYCAYTQEHGKTSVQTTTKKPKSNKDIKIRCSELLEIWFPQNKENSPKGFLLNTSEEAVLFPDWVKLKMIRSNNPRLLEVATHDLEVEQLMLFIQHFGVPIQSMTALLYIMDTVTEREPEKMVECVSMVNASFLYKLVQAQWERGAVGGEKFFRILKTHCGVSEPMDSDYLEPPTTTSPTRPALHVGSVKESSARKQVVTKSTTAAHTRIHTGTRTSLSVGLPAFSPTPSNKRKSIENLSKELLLLSSPPSNRRRSSVPASKGVDDSQGGQTLRRHSAHLEKKGTIGFGEGDTKSEKSPSKYLGQLVDEITQVEPCIIRNALEYQLPLLFGKSENNPGCRSFLMTALAHQAGWETINRCLTLFLKEFDAAYDPSAILDLIQATNSNPKLFQGVDKYVPKHQPNTSVMHLTSAQLRVMADYIIQEIKYEHMEVKGTKFSISNLLGPVQSTSAATPKKSKQGLQFRIRLWLQCAQQDKDLVDSVISSLMDKNWRNPCVKRFVHQVYVDFPEVILIDNWRWKPEEMSMSEDDLSSLLDNISHGLITALANTLPGKDWAKKQARDYEICLRKLASLHPTLLLRQISLMGSILEGRIHLDSSAFHQQNHNLPFIVFLSLFDLMQPHILRHFKQLKATFLLYFKMFKNYGFTKDYSSSLSRFSILLHNFLSLNSPEVKEFLTPHHETLRELATLKYYSEVVPLHNLISCLDLSGSGSQSSSSSTPPPGTNTSPVVTPSGDYLAPILTSMHDRLLHASNDEETIPVLQELDVCSNRNPSILNKFSENLNLLLKSESESCRTLAFSLVLKHSTYFPGKSATYLDSILQLLEDENAHLRDTMMDRVHEFVILAQERGDDILNRMFQLGISSNVNFLGPIQKSMALLRNYSTLTFT</sequence>
<proteinExistence type="predicted"/>
<dbReference type="InterPro" id="IPR038902">
    <property type="entry name" value="INTS1"/>
</dbReference>
<feature type="compositionally biased region" description="Gly residues" evidence="1">
    <location>
        <begin position="37"/>
        <end position="46"/>
    </location>
</feature>
<dbReference type="InterPro" id="IPR053966">
    <property type="entry name" value="INTS1_INTS2-bd"/>
</dbReference>
<evidence type="ECO:0000313" key="6">
    <source>
        <dbReference type="EMBL" id="OXA61217.1"/>
    </source>
</evidence>
<feature type="domain" description="Integrator complex subunit 1 R4" evidence="4">
    <location>
        <begin position="1948"/>
        <end position="2047"/>
    </location>
</feature>
<feature type="domain" description="Integrator complex subunit 1 R3" evidence="3">
    <location>
        <begin position="1736"/>
        <end position="1889"/>
    </location>
</feature>
<organism evidence="6 7">
    <name type="scientific">Folsomia candida</name>
    <name type="common">Springtail</name>
    <dbReference type="NCBI Taxonomy" id="158441"/>
    <lineage>
        <taxon>Eukaryota</taxon>
        <taxon>Metazoa</taxon>
        <taxon>Ecdysozoa</taxon>
        <taxon>Arthropoda</taxon>
        <taxon>Hexapoda</taxon>
        <taxon>Collembola</taxon>
        <taxon>Entomobryomorpha</taxon>
        <taxon>Isotomoidea</taxon>
        <taxon>Isotomidae</taxon>
        <taxon>Proisotominae</taxon>
        <taxon>Folsomia</taxon>
    </lineage>
</organism>
<evidence type="ECO:0000256" key="1">
    <source>
        <dbReference type="SAM" id="MobiDB-lite"/>
    </source>
</evidence>
<evidence type="ECO:0000259" key="5">
    <source>
        <dbReference type="Pfam" id="PF22929"/>
    </source>
</evidence>
<evidence type="ECO:0000259" key="3">
    <source>
        <dbReference type="Pfam" id="PF22927"/>
    </source>
</evidence>
<feature type="region of interest" description="Disordered" evidence="1">
    <location>
        <begin position="1369"/>
        <end position="1415"/>
    </location>
</feature>
<feature type="region of interest" description="Disordered" evidence="1">
    <location>
        <begin position="1445"/>
        <end position="1501"/>
    </location>
</feature>
<dbReference type="InterPro" id="IPR053965">
    <property type="entry name" value="INTS1_R4"/>
</dbReference>
<comment type="caution">
    <text evidence="6">The sequence shown here is derived from an EMBL/GenBank/DDBJ whole genome shotgun (WGS) entry which is preliminary data.</text>
</comment>
<feature type="compositionally biased region" description="Low complexity" evidence="1">
    <location>
        <begin position="95"/>
        <end position="124"/>
    </location>
</feature>
<evidence type="ECO:0000313" key="7">
    <source>
        <dbReference type="Proteomes" id="UP000198287"/>
    </source>
</evidence>
<dbReference type="Pfam" id="PF12432">
    <property type="entry name" value="INTS1_RP2B-bd"/>
    <property type="match status" value="1"/>
</dbReference>
<dbReference type="Proteomes" id="UP000198287">
    <property type="component" value="Unassembled WGS sequence"/>
</dbReference>
<dbReference type="OrthoDB" id="19938at2759"/>
<dbReference type="OMA" id="CSEFRFY"/>
<feature type="compositionally biased region" description="Low complexity" evidence="1">
    <location>
        <begin position="47"/>
        <end position="75"/>
    </location>
</feature>
<accession>A0A226EVL7</accession>
<feature type="compositionally biased region" description="Low complexity" evidence="1">
    <location>
        <begin position="14"/>
        <end position="29"/>
    </location>
</feature>
<reference evidence="6 7" key="1">
    <citation type="submission" date="2015-12" db="EMBL/GenBank/DDBJ databases">
        <title>The genome of Folsomia candida.</title>
        <authorList>
            <person name="Faddeeva A."/>
            <person name="Derks M.F."/>
            <person name="Anvar Y."/>
            <person name="Smit S."/>
            <person name="Van Straalen N."/>
            <person name="Roelofs D."/>
        </authorList>
    </citation>
    <scope>NUCLEOTIDE SEQUENCE [LARGE SCALE GENOMIC DNA]</scope>
    <source>
        <strain evidence="6 7">VU population</strain>
        <tissue evidence="6">Whole body</tissue>
    </source>
</reference>
<dbReference type="InterPro" id="IPR053964">
    <property type="entry name" value="INT1_R3"/>
</dbReference>
<dbReference type="EMBL" id="LNIX01000001">
    <property type="protein sequence ID" value="OXA61217.1"/>
    <property type="molecule type" value="Genomic_DNA"/>
</dbReference>
<feature type="domain" description="Integrator complex subunit 1 RPB2-binding" evidence="2">
    <location>
        <begin position="376"/>
        <end position="516"/>
    </location>
</feature>
<name>A0A226EVL7_FOLCA</name>
<dbReference type="GO" id="GO:0032039">
    <property type="term" value="C:integrator complex"/>
    <property type="evidence" value="ECO:0007669"/>
    <property type="project" value="InterPro"/>
</dbReference>
<feature type="compositionally biased region" description="Polar residues" evidence="1">
    <location>
        <begin position="1401"/>
        <end position="1415"/>
    </location>
</feature>
<keyword evidence="7" id="KW-1185">Reference proteome</keyword>
<feature type="region of interest" description="Disordered" evidence="1">
    <location>
        <begin position="1"/>
        <end position="135"/>
    </location>
</feature>
<gene>
    <name evidence="6" type="ORF">Fcan01_03155</name>
</gene>
<protein>
    <submittedName>
        <fullName evidence="6">Integrator complex subunit 1</fullName>
    </submittedName>
</protein>
<dbReference type="Pfam" id="PF22927">
    <property type="entry name" value="INT1_R3"/>
    <property type="match status" value="1"/>
</dbReference>
<evidence type="ECO:0000259" key="2">
    <source>
        <dbReference type="Pfam" id="PF12432"/>
    </source>
</evidence>
<evidence type="ECO:0000259" key="4">
    <source>
        <dbReference type="Pfam" id="PF22928"/>
    </source>
</evidence>
<dbReference type="PANTHER" id="PTHR21224:SF1">
    <property type="entry name" value="INTEGRATOR COMPLEX SUBUNIT 1"/>
    <property type="match status" value="1"/>
</dbReference>
<dbReference type="InterPro" id="IPR022145">
    <property type="entry name" value="INTS1_RPB2-bd"/>
</dbReference>
<dbReference type="PANTHER" id="PTHR21224">
    <property type="entry name" value="INTEGRATOR COMPLEX SUBUNIT 1"/>
    <property type="match status" value="1"/>
</dbReference>
<dbReference type="Pfam" id="PF22929">
    <property type="entry name" value="INTS1_INTS2-bd"/>
    <property type="match status" value="1"/>
</dbReference>
<dbReference type="Pfam" id="PF22928">
    <property type="entry name" value="INTS1_R4"/>
    <property type="match status" value="1"/>
</dbReference>
<dbReference type="GO" id="GO:0034474">
    <property type="term" value="P:U2 snRNA 3'-end processing"/>
    <property type="evidence" value="ECO:0007669"/>
    <property type="project" value="InterPro"/>
</dbReference>